<feature type="compositionally biased region" description="Low complexity" evidence="1">
    <location>
        <begin position="28"/>
        <end position="38"/>
    </location>
</feature>
<dbReference type="PANTHER" id="PTHR43721:SF3">
    <property type="entry name" value="GTP-BINDING PROTEIN 2"/>
    <property type="match status" value="1"/>
</dbReference>
<evidence type="ECO:0000256" key="1">
    <source>
        <dbReference type="SAM" id="MobiDB-lite"/>
    </source>
</evidence>
<feature type="compositionally biased region" description="Polar residues" evidence="1">
    <location>
        <begin position="49"/>
        <end position="62"/>
    </location>
</feature>
<sequence length="192" mass="21824">MENLHELFGDSEIRSKPRTKNKVLFPRNNNNATNCCNNKKSARRRLSKETISNNTDNQQQRPSAVVSESVETCEDDRIDWAPLESLPPEPEVGNVEYKLKLLNPTRVRFEHLVTQMKWRLREGQGEAIYEIGVEDNGTLSGLGEHELETSLDTLSLMASRLGATVKVLRQRNSTCRTTGELRFSAEVLVRKV</sequence>
<name>A0A7R9GJ62_9CRUS</name>
<feature type="compositionally biased region" description="Basic and acidic residues" evidence="1">
    <location>
        <begin position="1"/>
        <end position="15"/>
    </location>
</feature>
<dbReference type="PANTHER" id="PTHR43721">
    <property type="entry name" value="ELONGATION FACTOR TU-RELATED"/>
    <property type="match status" value="1"/>
</dbReference>
<evidence type="ECO:0000313" key="3">
    <source>
        <dbReference type="Proteomes" id="UP000678499"/>
    </source>
</evidence>
<protein>
    <submittedName>
        <fullName evidence="2">Uncharacterized protein</fullName>
    </submittedName>
</protein>
<dbReference type="AlphaFoldDB" id="A0A7R9GJ62"/>
<keyword evidence="3" id="KW-1185">Reference proteome</keyword>
<dbReference type="EMBL" id="CAJPEX010008057">
    <property type="protein sequence ID" value="CAG0924554.1"/>
    <property type="molecule type" value="Genomic_DNA"/>
</dbReference>
<proteinExistence type="predicted"/>
<dbReference type="InterPro" id="IPR050055">
    <property type="entry name" value="EF-Tu_GTPase"/>
</dbReference>
<evidence type="ECO:0000313" key="2">
    <source>
        <dbReference type="EMBL" id="CAD7284402.1"/>
    </source>
</evidence>
<dbReference type="GO" id="GO:0003746">
    <property type="term" value="F:translation elongation factor activity"/>
    <property type="evidence" value="ECO:0007669"/>
    <property type="project" value="TreeGrafter"/>
</dbReference>
<reference evidence="2" key="1">
    <citation type="submission" date="2020-11" db="EMBL/GenBank/DDBJ databases">
        <authorList>
            <person name="Tran Van P."/>
        </authorList>
    </citation>
    <scope>NUCLEOTIDE SEQUENCE</scope>
</reference>
<dbReference type="Proteomes" id="UP000678499">
    <property type="component" value="Unassembled WGS sequence"/>
</dbReference>
<feature type="region of interest" description="Disordered" evidence="1">
    <location>
        <begin position="1"/>
        <end position="66"/>
    </location>
</feature>
<organism evidence="2">
    <name type="scientific">Notodromas monacha</name>
    <dbReference type="NCBI Taxonomy" id="399045"/>
    <lineage>
        <taxon>Eukaryota</taxon>
        <taxon>Metazoa</taxon>
        <taxon>Ecdysozoa</taxon>
        <taxon>Arthropoda</taxon>
        <taxon>Crustacea</taxon>
        <taxon>Oligostraca</taxon>
        <taxon>Ostracoda</taxon>
        <taxon>Podocopa</taxon>
        <taxon>Podocopida</taxon>
        <taxon>Cypridocopina</taxon>
        <taxon>Cypridoidea</taxon>
        <taxon>Cyprididae</taxon>
        <taxon>Notodromas</taxon>
    </lineage>
</organism>
<feature type="non-terminal residue" evidence="2">
    <location>
        <position position="1"/>
    </location>
</feature>
<accession>A0A7R9GJ62</accession>
<dbReference type="EMBL" id="OA890094">
    <property type="protein sequence ID" value="CAD7284402.1"/>
    <property type="molecule type" value="Genomic_DNA"/>
</dbReference>
<gene>
    <name evidence="2" type="ORF">NMOB1V02_LOCUS12009</name>
</gene>
<dbReference type="OrthoDB" id="248233at2759"/>